<reference evidence="1 2" key="1">
    <citation type="submission" date="2024-02" db="EMBL/GenBank/DDBJ databases">
        <title>Deinococcus xinjiangensis NBRC 107630.</title>
        <authorList>
            <person name="Ichikawa N."/>
            <person name="Katano-Makiyama Y."/>
            <person name="Hidaka K."/>
        </authorList>
    </citation>
    <scope>NUCLEOTIDE SEQUENCE [LARGE SCALE GENOMIC DNA]</scope>
    <source>
        <strain evidence="1 2">NBRC 107630</strain>
    </source>
</reference>
<organism evidence="1 2">
    <name type="scientific">Deinococcus xinjiangensis</name>
    <dbReference type="NCBI Taxonomy" id="457454"/>
    <lineage>
        <taxon>Bacteria</taxon>
        <taxon>Thermotogati</taxon>
        <taxon>Deinococcota</taxon>
        <taxon>Deinococci</taxon>
        <taxon>Deinococcales</taxon>
        <taxon>Deinococcaceae</taxon>
        <taxon>Deinococcus</taxon>
    </lineage>
</organism>
<protein>
    <submittedName>
        <fullName evidence="1">Uncharacterized protein</fullName>
    </submittedName>
</protein>
<name>A0ABP9VI08_9DEIO</name>
<keyword evidence="2" id="KW-1185">Reference proteome</keyword>
<accession>A0ABP9VI08</accession>
<proteinExistence type="predicted"/>
<sequence>MTRRRPAPSPLPRPITVTVETIENPPLRRRQWQELSDAWTAHELTQNALQGAEQATKTA</sequence>
<dbReference type="RefSeq" id="WP_353544243.1">
    <property type="nucleotide sequence ID" value="NZ_BAABRN010000102.1"/>
</dbReference>
<evidence type="ECO:0000313" key="2">
    <source>
        <dbReference type="Proteomes" id="UP001458946"/>
    </source>
</evidence>
<gene>
    <name evidence="1" type="ORF">Dxin01_04045</name>
</gene>
<dbReference type="EMBL" id="BAABRN010000102">
    <property type="protein sequence ID" value="GAA5504276.1"/>
    <property type="molecule type" value="Genomic_DNA"/>
</dbReference>
<comment type="caution">
    <text evidence="1">The sequence shown here is derived from an EMBL/GenBank/DDBJ whole genome shotgun (WGS) entry which is preliminary data.</text>
</comment>
<evidence type="ECO:0000313" key="1">
    <source>
        <dbReference type="EMBL" id="GAA5504276.1"/>
    </source>
</evidence>
<dbReference type="Proteomes" id="UP001458946">
    <property type="component" value="Unassembled WGS sequence"/>
</dbReference>